<dbReference type="RefSeq" id="WP_094722208.1">
    <property type="nucleotide sequence ID" value="NZ_MWWS01000002.1"/>
</dbReference>
<dbReference type="Gene3D" id="3.40.50.720">
    <property type="entry name" value="NAD(P)-binding Rossmann-like Domain"/>
    <property type="match status" value="1"/>
</dbReference>
<dbReference type="InterPro" id="IPR050984">
    <property type="entry name" value="Gfo/Idh/MocA_domain"/>
</dbReference>
<evidence type="ECO:0000259" key="3">
    <source>
        <dbReference type="Pfam" id="PF01408"/>
    </source>
</evidence>
<evidence type="ECO:0000259" key="4">
    <source>
        <dbReference type="Pfam" id="PF22725"/>
    </source>
</evidence>
<name>A0A261EVT0_9BIFI</name>
<feature type="domain" description="GFO/IDH/MocA-like oxidoreductase" evidence="4">
    <location>
        <begin position="156"/>
        <end position="268"/>
    </location>
</feature>
<gene>
    <name evidence="5" type="ORF">BOCO_0157</name>
</gene>
<evidence type="ECO:0000256" key="2">
    <source>
        <dbReference type="ARBA" id="ARBA00023002"/>
    </source>
</evidence>
<dbReference type="InterPro" id="IPR055170">
    <property type="entry name" value="GFO_IDH_MocA-like_dom"/>
</dbReference>
<comment type="caution">
    <text evidence="5">The sequence shown here is derived from an EMBL/GenBank/DDBJ whole genome shotgun (WGS) entry which is preliminary data.</text>
</comment>
<dbReference type="PANTHER" id="PTHR22604">
    <property type="entry name" value="OXIDOREDUCTASES"/>
    <property type="match status" value="1"/>
</dbReference>
<dbReference type="Gene3D" id="3.30.360.10">
    <property type="entry name" value="Dihydrodipicolinate Reductase, domain 2"/>
    <property type="match status" value="1"/>
</dbReference>
<evidence type="ECO:0000313" key="6">
    <source>
        <dbReference type="Proteomes" id="UP000216004"/>
    </source>
</evidence>
<dbReference type="InterPro" id="IPR000683">
    <property type="entry name" value="Gfo/Idh/MocA-like_OxRdtase_N"/>
</dbReference>
<organism evidence="5 6">
    <name type="scientific">Bombiscardovia coagulans</name>
    <dbReference type="NCBI Taxonomy" id="686666"/>
    <lineage>
        <taxon>Bacteria</taxon>
        <taxon>Bacillati</taxon>
        <taxon>Actinomycetota</taxon>
        <taxon>Actinomycetes</taxon>
        <taxon>Bifidobacteriales</taxon>
        <taxon>Bifidobacteriaceae</taxon>
        <taxon>Bombiscardovia</taxon>
    </lineage>
</organism>
<dbReference type="OrthoDB" id="9815825at2"/>
<comment type="similarity">
    <text evidence="1">Belongs to the Gfo/Idh/MocA family.</text>
</comment>
<evidence type="ECO:0000256" key="1">
    <source>
        <dbReference type="ARBA" id="ARBA00010928"/>
    </source>
</evidence>
<dbReference type="Pfam" id="PF01408">
    <property type="entry name" value="GFO_IDH_MocA"/>
    <property type="match status" value="1"/>
</dbReference>
<dbReference type="PANTHER" id="PTHR22604:SF105">
    <property type="entry name" value="TRANS-1,2-DIHYDROBENZENE-1,2-DIOL DEHYDROGENASE"/>
    <property type="match status" value="1"/>
</dbReference>
<dbReference type="GO" id="GO:0000166">
    <property type="term" value="F:nucleotide binding"/>
    <property type="evidence" value="ECO:0007669"/>
    <property type="project" value="InterPro"/>
</dbReference>
<dbReference type="GO" id="GO:0016491">
    <property type="term" value="F:oxidoreductase activity"/>
    <property type="evidence" value="ECO:0007669"/>
    <property type="project" value="UniProtKB-KW"/>
</dbReference>
<dbReference type="SUPFAM" id="SSF51735">
    <property type="entry name" value="NAD(P)-binding Rossmann-fold domains"/>
    <property type="match status" value="1"/>
</dbReference>
<proteinExistence type="inferred from homology"/>
<dbReference type="Proteomes" id="UP000216004">
    <property type="component" value="Unassembled WGS sequence"/>
</dbReference>
<evidence type="ECO:0000313" key="5">
    <source>
        <dbReference type="EMBL" id="OZG50971.1"/>
    </source>
</evidence>
<dbReference type="EMBL" id="MWWS01000002">
    <property type="protein sequence ID" value="OZG50971.1"/>
    <property type="molecule type" value="Genomic_DNA"/>
</dbReference>
<keyword evidence="2" id="KW-0560">Oxidoreductase</keyword>
<keyword evidence="6" id="KW-1185">Reference proteome</keyword>
<protein>
    <submittedName>
        <fullName evidence="5">Oxidoreductase</fullName>
    </submittedName>
</protein>
<reference evidence="5 6" key="1">
    <citation type="journal article" date="2017" name="BMC Genomics">
        <title>Comparative genomic and phylogenomic analyses of the Bifidobacteriaceae family.</title>
        <authorList>
            <person name="Lugli G.A."/>
            <person name="Milani C."/>
            <person name="Turroni F."/>
            <person name="Duranti S."/>
            <person name="Mancabelli L."/>
            <person name="Mangifesta M."/>
            <person name="Ferrario C."/>
            <person name="Modesto M."/>
            <person name="Mattarelli P."/>
            <person name="Jiri K."/>
            <person name="van Sinderen D."/>
            <person name="Ventura M."/>
        </authorList>
    </citation>
    <scope>NUCLEOTIDE SEQUENCE [LARGE SCALE GENOMIC DNA]</scope>
    <source>
        <strain evidence="5 6">DSM 22924</strain>
    </source>
</reference>
<dbReference type="AlphaFoldDB" id="A0A261EVT0"/>
<dbReference type="SUPFAM" id="SSF55347">
    <property type="entry name" value="Glyceraldehyde-3-phosphate dehydrogenase-like, C-terminal domain"/>
    <property type="match status" value="1"/>
</dbReference>
<dbReference type="Pfam" id="PF22725">
    <property type="entry name" value="GFO_IDH_MocA_C3"/>
    <property type="match status" value="1"/>
</dbReference>
<feature type="domain" description="Gfo/Idh/MocA-like oxidoreductase N-terminal" evidence="3">
    <location>
        <begin position="19"/>
        <end position="141"/>
    </location>
</feature>
<sequence length="349" mass="38301">MSDLNSIGFTQAQREKRRVNVAILGAGRIASHMAETLMRMNAHPSLSNIINPYAVASRSLDRAKQLAHRYRITKAYGSYQDLLCDQKVDLVYIATPHSLHAEQATSCLQAGKNVLVEKSFTINARQANEVLSLARARGLLCAEAIWTRYMPSCRILHDILSSGQLGHIRAASANLCYPTTSKARMTDPSLGGGALLDVGVYALNFLDMVFQAEPVKTIHSTASLYATGVDESNSTTLIYRNGALGIAVSSMSVSSDRTGTIWGSKGYAVCYNINNIQKIETYNTDHQLLHTYEMPPQITGYEFEVEAAAQAILAGHVECPQMPHADTMRLMEQMDSIRQLCGVHYPGEN</sequence>
<accession>A0A261EVT0</accession>
<dbReference type="InterPro" id="IPR036291">
    <property type="entry name" value="NAD(P)-bd_dom_sf"/>
</dbReference>